<sequence length="92" mass="11115">MPDMDEIYKVNENIYIGAYWPRLNFNKLEREGITAIVNLMDEKLYTPPWRKYAYLYKGFPDNTYPPHEYLKEILNFMDLHIKEKNGKVLVHC</sequence>
<reference evidence="1" key="1">
    <citation type="journal article" date="2014" name="Front. Microbiol.">
        <title>High frequency of phylogenetically diverse reductive dehalogenase-homologous genes in deep subseafloor sedimentary metagenomes.</title>
        <authorList>
            <person name="Kawai M."/>
            <person name="Futagami T."/>
            <person name="Toyoda A."/>
            <person name="Takaki Y."/>
            <person name="Nishi S."/>
            <person name="Hori S."/>
            <person name="Arai W."/>
            <person name="Tsubouchi T."/>
            <person name="Morono Y."/>
            <person name="Uchiyama I."/>
            <person name="Ito T."/>
            <person name="Fujiyama A."/>
            <person name="Inagaki F."/>
            <person name="Takami H."/>
        </authorList>
    </citation>
    <scope>NUCLEOTIDE SEQUENCE</scope>
    <source>
        <strain evidence="1">Expedition CK06-06</strain>
    </source>
</reference>
<evidence type="ECO:0008006" key="2">
    <source>
        <dbReference type="Google" id="ProtNLM"/>
    </source>
</evidence>
<name>X1AT31_9ZZZZ</name>
<accession>X1AT31</accession>
<comment type="caution">
    <text evidence="1">The sequence shown here is derived from an EMBL/GenBank/DDBJ whole genome shotgun (WGS) entry which is preliminary data.</text>
</comment>
<evidence type="ECO:0000313" key="1">
    <source>
        <dbReference type="EMBL" id="GAG86049.1"/>
    </source>
</evidence>
<gene>
    <name evidence="1" type="ORF">S01H4_24496</name>
</gene>
<proteinExistence type="predicted"/>
<protein>
    <recommendedName>
        <fullName evidence="2">Tyrosine specific protein phosphatases domain-containing protein</fullName>
    </recommendedName>
</protein>
<organism evidence="1">
    <name type="scientific">marine sediment metagenome</name>
    <dbReference type="NCBI Taxonomy" id="412755"/>
    <lineage>
        <taxon>unclassified sequences</taxon>
        <taxon>metagenomes</taxon>
        <taxon>ecological metagenomes</taxon>
    </lineage>
</organism>
<dbReference type="CDD" id="cd14498">
    <property type="entry name" value="DSP"/>
    <property type="match status" value="1"/>
</dbReference>
<dbReference type="InterPro" id="IPR029021">
    <property type="entry name" value="Prot-tyrosine_phosphatase-like"/>
</dbReference>
<dbReference type="Gene3D" id="3.90.190.10">
    <property type="entry name" value="Protein tyrosine phosphatase superfamily"/>
    <property type="match status" value="1"/>
</dbReference>
<dbReference type="AlphaFoldDB" id="X1AT31"/>
<dbReference type="SUPFAM" id="SSF52799">
    <property type="entry name" value="(Phosphotyrosine protein) phosphatases II"/>
    <property type="match status" value="1"/>
</dbReference>
<feature type="non-terminal residue" evidence="1">
    <location>
        <position position="92"/>
    </location>
</feature>
<dbReference type="EMBL" id="BART01011512">
    <property type="protein sequence ID" value="GAG86049.1"/>
    <property type="molecule type" value="Genomic_DNA"/>
</dbReference>